<evidence type="ECO:0000313" key="1">
    <source>
        <dbReference type="EMBL" id="KZP17493.1"/>
    </source>
</evidence>
<sequence length="65" mass="7424">MGSFAKRSVNIQPVSMPTLTSTCKLDDDSKEESIARVLRVWLNCNPEDYAKNFERYAQVRLCNLA</sequence>
<dbReference type="EMBL" id="KV417582">
    <property type="protein sequence ID" value="KZP17493.1"/>
    <property type="molecule type" value="Genomic_DNA"/>
</dbReference>
<protein>
    <submittedName>
        <fullName evidence="1">Uncharacterized protein</fullName>
    </submittedName>
</protein>
<accession>A0A166G5L8</accession>
<keyword evidence="2" id="KW-1185">Reference proteome</keyword>
<evidence type="ECO:0000313" key="2">
    <source>
        <dbReference type="Proteomes" id="UP000076532"/>
    </source>
</evidence>
<organism evidence="1 2">
    <name type="scientific">Athelia psychrophila</name>
    <dbReference type="NCBI Taxonomy" id="1759441"/>
    <lineage>
        <taxon>Eukaryota</taxon>
        <taxon>Fungi</taxon>
        <taxon>Dikarya</taxon>
        <taxon>Basidiomycota</taxon>
        <taxon>Agaricomycotina</taxon>
        <taxon>Agaricomycetes</taxon>
        <taxon>Agaricomycetidae</taxon>
        <taxon>Atheliales</taxon>
        <taxon>Atheliaceae</taxon>
        <taxon>Athelia</taxon>
    </lineage>
</organism>
<dbReference type="AlphaFoldDB" id="A0A166G5L8"/>
<name>A0A166G5L8_9AGAM</name>
<dbReference type="Proteomes" id="UP000076532">
    <property type="component" value="Unassembled WGS sequence"/>
</dbReference>
<reference evidence="1 2" key="1">
    <citation type="journal article" date="2016" name="Mol. Biol. Evol.">
        <title>Comparative Genomics of Early-Diverging Mushroom-Forming Fungi Provides Insights into the Origins of Lignocellulose Decay Capabilities.</title>
        <authorList>
            <person name="Nagy L.G."/>
            <person name="Riley R."/>
            <person name="Tritt A."/>
            <person name="Adam C."/>
            <person name="Daum C."/>
            <person name="Floudas D."/>
            <person name="Sun H."/>
            <person name="Yadav J.S."/>
            <person name="Pangilinan J."/>
            <person name="Larsson K.H."/>
            <person name="Matsuura K."/>
            <person name="Barry K."/>
            <person name="Labutti K."/>
            <person name="Kuo R."/>
            <person name="Ohm R.A."/>
            <person name="Bhattacharya S.S."/>
            <person name="Shirouzu T."/>
            <person name="Yoshinaga Y."/>
            <person name="Martin F.M."/>
            <person name="Grigoriev I.V."/>
            <person name="Hibbett D.S."/>
        </authorList>
    </citation>
    <scope>NUCLEOTIDE SEQUENCE [LARGE SCALE GENOMIC DNA]</scope>
    <source>
        <strain evidence="1 2">CBS 109695</strain>
    </source>
</reference>
<gene>
    <name evidence="1" type="ORF">FIBSPDRAFT_864925</name>
</gene>
<proteinExistence type="predicted"/>